<evidence type="ECO:0000313" key="2">
    <source>
        <dbReference type="Proteomes" id="UP000054721"/>
    </source>
</evidence>
<name>A0A0V1L536_9BILA</name>
<comment type="caution">
    <text evidence="1">The sequence shown here is derived from an EMBL/GenBank/DDBJ whole genome shotgun (WGS) entry which is preliminary data.</text>
</comment>
<gene>
    <name evidence="1" type="ORF">T02_7266</name>
</gene>
<dbReference type="EMBL" id="JYDW01000132">
    <property type="protein sequence ID" value="KRZ54675.1"/>
    <property type="molecule type" value="Genomic_DNA"/>
</dbReference>
<organism evidence="1 2">
    <name type="scientific">Trichinella nativa</name>
    <dbReference type="NCBI Taxonomy" id="6335"/>
    <lineage>
        <taxon>Eukaryota</taxon>
        <taxon>Metazoa</taxon>
        <taxon>Ecdysozoa</taxon>
        <taxon>Nematoda</taxon>
        <taxon>Enoplea</taxon>
        <taxon>Dorylaimia</taxon>
        <taxon>Trichinellida</taxon>
        <taxon>Trichinellidae</taxon>
        <taxon>Trichinella</taxon>
    </lineage>
</organism>
<evidence type="ECO:0000313" key="1">
    <source>
        <dbReference type="EMBL" id="KRZ54675.1"/>
    </source>
</evidence>
<keyword evidence="2" id="KW-1185">Reference proteome</keyword>
<accession>A0A0V1L536</accession>
<dbReference type="Proteomes" id="UP000054721">
    <property type="component" value="Unassembled WGS sequence"/>
</dbReference>
<sequence>MLSRYYLPTYHHQHHYHCCYDENLLIGEKSTALINNFPFYNEYNVIFVITIAHNSKLLQVAIVELFLQRKLQQFMENSTWHQTKLVTPASPL</sequence>
<reference evidence="1 2" key="1">
    <citation type="submission" date="2015-05" db="EMBL/GenBank/DDBJ databases">
        <title>Evolution of Trichinella species and genotypes.</title>
        <authorList>
            <person name="Korhonen P.K."/>
            <person name="Edoardo P."/>
            <person name="Giuseppe L.R."/>
            <person name="Gasser R.B."/>
        </authorList>
    </citation>
    <scope>NUCLEOTIDE SEQUENCE [LARGE SCALE GENOMIC DNA]</scope>
    <source>
        <strain evidence="1">ISS10</strain>
    </source>
</reference>
<proteinExistence type="predicted"/>
<protein>
    <submittedName>
        <fullName evidence="1">Uncharacterized protein</fullName>
    </submittedName>
</protein>
<dbReference type="AlphaFoldDB" id="A0A0V1L536"/>